<accession>A0ABW3HMF3</accession>
<evidence type="ECO:0000256" key="5">
    <source>
        <dbReference type="SAM" id="Phobius"/>
    </source>
</evidence>
<dbReference type="SUPFAM" id="SSF52096">
    <property type="entry name" value="ClpP/crotonase"/>
    <property type="match status" value="1"/>
</dbReference>
<evidence type="ECO:0000313" key="10">
    <source>
        <dbReference type="Proteomes" id="UP001596989"/>
    </source>
</evidence>
<feature type="domain" description="NfeD-like C-terminal" evidence="6">
    <location>
        <begin position="405"/>
        <end position="459"/>
    </location>
</feature>
<sequence>MHCTKWKRAISVTLVIWLAAAALWTVGDLLRSMPAFAQAAEGGDDAGPAVFVIPVKHTVERGMYAFLKRAFKEAEESRATHVILVVNTLGGQVDSASNIGELIRTSGIPTTAYVEGKAVSAGTYIALNADHIVMQPGSTIGAAAVVNGSTGEMIQNPKVVSFWVSQMTEAAKMNDRDPAIAAAMVDVQATVALKDQIGRDKQAGEILSLSHSEAIQVGYSDYTASSVREVADWLGLSQRTLIEVQPTIAEEVARFLVHPIVSTVLLIIGIAGIAIELLVPGFGVPGIMGVLAMGLFFFGSYVSGFAGMESVVLFVLGIVLLFVEIFIPSFGILGLLGSTSLVAGVIIAAPDPRSGILSLAIAFVAALVIVVLFARTHRGRGVWNKFILRDKLTTEEGYLSAASKELLIGQEGIAVTPLRPAGTALLADQRIDVITSGQFIEANTPVQVVKVEGTWVVVKANRE</sequence>
<keyword evidence="2 5" id="KW-0812">Transmembrane</keyword>
<dbReference type="PANTHER" id="PTHR33507">
    <property type="entry name" value="INNER MEMBRANE PROTEIN YBBJ"/>
    <property type="match status" value="1"/>
</dbReference>
<dbReference type="PANTHER" id="PTHR33507:SF3">
    <property type="entry name" value="INNER MEMBRANE PROTEIN YBBJ"/>
    <property type="match status" value="1"/>
</dbReference>
<dbReference type="Pfam" id="PF01957">
    <property type="entry name" value="NfeD"/>
    <property type="match status" value="1"/>
</dbReference>
<proteinExistence type="predicted"/>
<dbReference type="InterPro" id="IPR056738">
    <property type="entry name" value="NfeD1b_N"/>
</dbReference>
<feature type="domain" description="NfeD integral membrane" evidence="7">
    <location>
        <begin position="261"/>
        <end position="374"/>
    </location>
</feature>
<evidence type="ECO:0000259" key="7">
    <source>
        <dbReference type="Pfam" id="PF24961"/>
    </source>
</evidence>
<dbReference type="InterPro" id="IPR029045">
    <property type="entry name" value="ClpP/crotonase-like_dom_sf"/>
</dbReference>
<dbReference type="InterPro" id="IPR012340">
    <property type="entry name" value="NA-bd_OB-fold"/>
</dbReference>
<name>A0ABW3HMF3_9BACL</name>
<dbReference type="InterPro" id="IPR002810">
    <property type="entry name" value="NfeD-like_C"/>
</dbReference>
<keyword evidence="3 5" id="KW-1133">Transmembrane helix</keyword>
<evidence type="ECO:0000256" key="2">
    <source>
        <dbReference type="ARBA" id="ARBA00022692"/>
    </source>
</evidence>
<protein>
    <submittedName>
        <fullName evidence="9">Nodulation protein NfeD</fullName>
    </submittedName>
</protein>
<evidence type="ECO:0000259" key="6">
    <source>
        <dbReference type="Pfam" id="PF01957"/>
    </source>
</evidence>
<evidence type="ECO:0000313" key="9">
    <source>
        <dbReference type="EMBL" id="MFD0958634.1"/>
    </source>
</evidence>
<reference evidence="10" key="1">
    <citation type="journal article" date="2019" name="Int. J. Syst. Evol. Microbiol.">
        <title>The Global Catalogue of Microorganisms (GCM) 10K type strain sequencing project: providing services to taxonomists for standard genome sequencing and annotation.</title>
        <authorList>
            <consortium name="The Broad Institute Genomics Platform"/>
            <consortium name="The Broad Institute Genome Sequencing Center for Infectious Disease"/>
            <person name="Wu L."/>
            <person name="Ma J."/>
        </authorList>
    </citation>
    <scope>NUCLEOTIDE SEQUENCE [LARGE SCALE GENOMIC DNA]</scope>
    <source>
        <strain evidence="10">CCUG 59129</strain>
    </source>
</reference>
<keyword evidence="10" id="KW-1185">Reference proteome</keyword>
<keyword evidence="4 5" id="KW-0472">Membrane</keyword>
<organism evidence="9 10">
    <name type="scientific">Paenibacillus chungangensis</name>
    <dbReference type="NCBI Taxonomy" id="696535"/>
    <lineage>
        <taxon>Bacteria</taxon>
        <taxon>Bacillati</taxon>
        <taxon>Bacillota</taxon>
        <taxon>Bacilli</taxon>
        <taxon>Bacillales</taxon>
        <taxon>Paenibacillaceae</taxon>
        <taxon>Paenibacillus</taxon>
    </lineage>
</organism>
<dbReference type="InterPro" id="IPR052165">
    <property type="entry name" value="Membrane_assoc_protease"/>
</dbReference>
<dbReference type="Proteomes" id="UP001596989">
    <property type="component" value="Unassembled WGS sequence"/>
</dbReference>
<feature type="transmembrane region" description="Helical" evidence="5">
    <location>
        <begin position="282"/>
        <end position="299"/>
    </location>
</feature>
<dbReference type="EMBL" id="JBHTJZ010000005">
    <property type="protein sequence ID" value="MFD0958634.1"/>
    <property type="molecule type" value="Genomic_DNA"/>
</dbReference>
<evidence type="ECO:0000256" key="1">
    <source>
        <dbReference type="ARBA" id="ARBA00004141"/>
    </source>
</evidence>
<evidence type="ECO:0000256" key="4">
    <source>
        <dbReference type="ARBA" id="ARBA00023136"/>
    </source>
</evidence>
<feature type="transmembrane region" description="Helical" evidence="5">
    <location>
        <begin position="305"/>
        <end position="323"/>
    </location>
</feature>
<dbReference type="InterPro" id="IPR056739">
    <property type="entry name" value="NfeD_membrane"/>
</dbReference>
<feature type="transmembrane region" description="Helical" evidence="5">
    <location>
        <begin position="355"/>
        <end position="374"/>
    </location>
</feature>
<comment type="caution">
    <text evidence="9">The sequence shown here is derived from an EMBL/GenBank/DDBJ whole genome shotgun (WGS) entry which is preliminary data.</text>
</comment>
<dbReference type="Pfam" id="PF24961">
    <property type="entry name" value="NfeD_membrane"/>
    <property type="match status" value="1"/>
</dbReference>
<feature type="transmembrane region" description="Helical" evidence="5">
    <location>
        <begin position="255"/>
        <end position="275"/>
    </location>
</feature>
<evidence type="ECO:0000259" key="8">
    <source>
        <dbReference type="Pfam" id="PF25145"/>
    </source>
</evidence>
<comment type="subcellular location">
    <subcellularLocation>
        <location evidence="1">Membrane</location>
        <topology evidence="1">Multi-pass membrane protein</topology>
    </subcellularLocation>
</comment>
<dbReference type="CDD" id="cd07021">
    <property type="entry name" value="Clp_protease_NfeD_like"/>
    <property type="match status" value="1"/>
</dbReference>
<dbReference type="Pfam" id="PF25145">
    <property type="entry name" value="NfeD1b_N"/>
    <property type="match status" value="1"/>
</dbReference>
<evidence type="ECO:0000256" key="3">
    <source>
        <dbReference type="ARBA" id="ARBA00022989"/>
    </source>
</evidence>
<dbReference type="Gene3D" id="2.40.50.140">
    <property type="entry name" value="Nucleic acid-binding proteins"/>
    <property type="match status" value="1"/>
</dbReference>
<dbReference type="RefSeq" id="WP_377562443.1">
    <property type="nucleotide sequence ID" value="NZ_JBHTJZ010000005.1"/>
</dbReference>
<feature type="domain" description="NfeD1b N-terminal" evidence="8">
    <location>
        <begin position="50"/>
        <end position="241"/>
    </location>
</feature>
<dbReference type="Gene3D" id="3.90.226.10">
    <property type="entry name" value="2-enoyl-CoA Hydratase, Chain A, domain 1"/>
    <property type="match status" value="1"/>
</dbReference>
<gene>
    <name evidence="9" type="ORF">ACFQ2I_04455</name>
</gene>